<dbReference type="EMBL" id="CP157762">
    <property type="protein sequence ID" value="XBP92973.1"/>
    <property type="molecule type" value="Genomic_DNA"/>
</dbReference>
<organism evidence="1">
    <name type="scientific">Micromonospora sp. CCTCC AA 2012012</name>
    <dbReference type="NCBI Taxonomy" id="3111921"/>
    <lineage>
        <taxon>Bacteria</taxon>
        <taxon>Bacillati</taxon>
        <taxon>Actinomycetota</taxon>
        <taxon>Actinomycetes</taxon>
        <taxon>Micromonosporales</taxon>
        <taxon>Micromonosporaceae</taxon>
        <taxon>Micromonospora</taxon>
    </lineage>
</organism>
<evidence type="ECO:0000313" key="1">
    <source>
        <dbReference type="EMBL" id="XBP92973.1"/>
    </source>
</evidence>
<gene>
    <name evidence="2" type="ORF">ABUL08_25870</name>
    <name evidence="1" type="ORF">VK199_25790</name>
</gene>
<evidence type="ECO:0000313" key="2">
    <source>
        <dbReference type="EMBL" id="XCH73670.1"/>
    </source>
</evidence>
<accession>A0AAU7M8I8</accession>
<protein>
    <submittedName>
        <fullName evidence="1">Uncharacterized protein</fullName>
    </submittedName>
</protein>
<reference evidence="2" key="2">
    <citation type="submission" date="2024-06" db="EMBL/GenBank/DDBJ databases">
        <title>Micromonospora mangrovi CCTCC AA 2012012 genome sequences.</title>
        <authorList>
            <person name="Gao J."/>
        </authorList>
    </citation>
    <scope>NUCLEOTIDE SEQUENCE</scope>
    <source>
        <strain evidence="2">CCTCC AA 2012012</strain>
    </source>
</reference>
<dbReference type="EMBL" id="CP159342">
    <property type="protein sequence ID" value="XCH73670.1"/>
    <property type="molecule type" value="Genomic_DNA"/>
</dbReference>
<dbReference type="RefSeq" id="WP_350932597.1">
    <property type="nucleotide sequence ID" value="NZ_CP157762.1"/>
</dbReference>
<sequence length="100" mass="11054">MQPTIGRIVHYTLTTFDAEAVNRRRKDFADQSTPGNTGFVGHVGNRVEAGDTYPAMVVRVFGADAANLQVFLDGNDTYWATSRPEGEAGEQGRWIWPPRA</sequence>
<dbReference type="AlphaFoldDB" id="A0AAU7M8I8"/>
<reference evidence="1" key="1">
    <citation type="submission" date="2024-01" db="EMBL/GenBank/DDBJ databases">
        <title>The genome sequence of Micromonospora mangrovi CCTCC AA 2012012.</title>
        <authorList>
            <person name="Gao J."/>
        </authorList>
    </citation>
    <scope>NUCLEOTIDE SEQUENCE</scope>
    <source>
        <strain evidence="1">CCTCC AA 2012012</strain>
    </source>
</reference>
<proteinExistence type="predicted"/>
<name>A0AAU7M8I8_9ACTN</name>